<gene>
    <name evidence="13" type="ORF">CUNI_LOCUS13076</name>
</gene>
<evidence type="ECO:0000256" key="3">
    <source>
        <dbReference type="ARBA" id="ARBA00022737"/>
    </source>
</evidence>
<evidence type="ECO:0000256" key="5">
    <source>
        <dbReference type="ARBA" id="ARBA00022777"/>
    </source>
</evidence>
<dbReference type="InterPro" id="IPR020859">
    <property type="entry name" value="ROC"/>
</dbReference>
<feature type="domain" description="Roc" evidence="12">
    <location>
        <begin position="24"/>
        <end position="386"/>
    </location>
</feature>
<keyword evidence="4" id="KW-0547">Nucleotide-binding</keyword>
<dbReference type="InterPro" id="IPR027417">
    <property type="entry name" value="P-loop_NTPase"/>
</dbReference>
<comment type="caution">
    <text evidence="13">The sequence shown here is derived from an EMBL/GenBank/DDBJ whole genome shotgun (WGS) entry which is preliminary data.</text>
</comment>
<dbReference type="PROSITE" id="PS51424">
    <property type="entry name" value="ROC"/>
    <property type="match status" value="1"/>
</dbReference>
<dbReference type="SUPFAM" id="SSF52540">
    <property type="entry name" value="P-loop containing nucleoside triphosphate hydrolases"/>
    <property type="match status" value="1"/>
</dbReference>
<dbReference type="GO" id="GO:0007165">
    <property type="term" value="P:signal transduction"/>
    <property type="evidence" value="ECO:0007669"/>
    <property type="project" value="InterPro"/>
</dbReference>
<dbReference type="InterPro" id="IPR036388">
    <property type="entry name" value="WH-like_DNA-bd_sf"/>
</dbReference>
<organism evidence="13 14">
    <name type="scientific">Candidula unifasciata</name>
    <dbReference type="NCBI Taxonomy" id="100452"/>
    <lineage>
        <taxon>Eukaryota</taxon>
        <taxon>Metazoa</taxon>
        <taxon>Spiralia</taxon>
        <taxon>Lophotrochozoa</taxon>
        <taxon>Mollusca</taxon>
        <taxon>Gastropoda</taxon>
        <taxon>Heterobranchia</taxon>
        <taxon>Euthyneura</taxon>
        <taxon>Panpulmonata</taxon>
        <taxon>Eupulmonata</taxon>
        <taxon>Stylommatophora</taxon>
        <taxon>Helicina</taxon>
        <taxon>Helicoidea</taxon>
        <taxon>Geomitridae</taxon>
        <taxon>Candidula</taxon>
    </lineage>
</organism>
<protein>
    <recommendedName>
        <fullName evidence="1">non-specific serine/threonine protein kinase</fullName>
        <ecNumber evidence="1">2.7.11.1</ecNumber>
    </recommendedName>
</protein>
<dbReference type="GO" id="GO:0005524">
    <property type="term" value="F:ATP binding"/>
    <property type="evidence" value="ECO:0007669"/>
    <property type="project" value="UniProtKB-KW"/>
</dbReference>
<evidence type="ECO:0000256" key="9">
    <source>
        <dbReference type="SAM" id="MobiDB-lite"/>
    </source>
</evidence>
<feature type="non-terminal residue" evidence="13">
    <location>
        <position position="1119"/>
    </location>
</feature>
<dbReference type="Gene3D" id="1.10.533.10">
    <property type="entry name" value="Death Domain, Fas"/>
    <property type="match status" value="1"/>
</dbReference>
<comment type="catalytic activity">
    <reaction evidence="7">
        <text>L-threonyl-[protein] + ATP = O-phospho-L-threonyl-[protein] + ADP + H(+)</text>
        <dbReference type="Rhea" id="RHEA:46608"/>
        <dbReference type="Rhea" id="RHEA-COMP:11060"/>
        <dbReference type="Rhea" id="RHEA-COMP:11605"/>
        <dbReference type="ChEBI" id="CHEBI:15378"/>
        <dbReference type="ChEBI" id="CHEBI:30013"/>
        <dbReference type="ChEBI" id="CHEBI:30616"/>
        <dbReference type="ChEBI" id="CHEBI:61977"/>
        <dbReference type="ChEBI" id="CHEBI:456216"/>
        <dbReference type="EC" id="2.7.11.1"/>
    </reaction>
</comment>
<dbReference type="PROSITE" id="PS50104">
    <property type="entry name" value="TIR"/>
    <property type="match status" value="1"/>
</dbReference>
<dbReference type="OrthoDB" id="6078042at2759"/>
<dbReference type="Pfam" id="PF08477">
    <property type="entry name" value="Roc"/>
    <property type="match status" value="1"/>
</dbReference>
<dbReference type="InterPro" id="IPR035897">
    <property type="entry name" value="Toll_tir_struct_dom_sf"/>
</dbReference>
<evidence type="ECO:0000256" key="4">
    <source>
        <dbReference type="ARBA" id="ARBA00022741"/>
    </source>
</evidence>
<dbReference type="EMBL" id="CAJHNH020002711">
    <property type="protein sequence ID" value="CAG5127518.1"/>
    <property type="molecule type" value="Genomic_DNA"/>
</dbReference>
<feature type="compositionally biased region" description="Polar residues" evidence="9">
    <location>
        <begin position="1083"/>
        <end position="1104"/>
    </location>
</feature>
<evidence type="ECO:0000256" key="2">
    <source>
        <dbReference type="ARBA" id="ARBA00022679"/>
    </source>
</evidence>
<dbReference type="Gene3D" id="3.30.70.1390">
    <property type="entry name" value="ROC domain from the Parkinson's disease-associated leucine-rich repeat kinase 2"/>
    <property type="match status" value="2"/>
</dbReference>
<comment type="catalytic activity">
    <reaction evidence="8">
        <text>L-seryl-[protein] + ATP = O-phospho-L-seryl-[protein] + ADP + H(+)</text>
        <dbReference type="Rhea" id="RHEA:17989"/>
        <dbReference type="Rhea" id="RHEA-COMP:9863"/>
        <dbReference type="Rhea" id="RHEA-COMP:11604"/>
        <dbReference type="ChEBI" id="CHEBI:15378"/>
        <dbReference type="ChEBI" id="CHEBI:29999"/>
        <dbReference type="ChEBI" id="CHEBI:30616"/>
        <dbReference type="ChEBI" id="CHEBI:83421"/>
        <dbReference type="ChEBI" id="CHEBI:456216"/>
        <dbReference type="EC" id="2.7.11.1"/>
    </reaction>
</comment>
<dbReference type="InterPro" id="IPR000157">
    <property type="entry name" value="TIR_dom"/>
</dbReference>
<dbReference type="InterPro" id="IPR000488">
    <property type="entry name" value="Death_dom"/>
</dbReference>
<dbReference type="SUPFAM" id="SSF47986">
    <property type="entry name" value="DEATH domain"/>
    <property type="match status" value="1"/>
</dbReference>
<dbReference type="EC" id="2.7.11.1" evidence="1"/>
<dbReference type="SMART" id="SM00255">
    <property type="entry name" value="TIR"/>
    <property type="match status" value="1"/>
</dbReference>
<evidence type="ECO:0000313" key="13">
    <source>
        <dbReference type="EMBL" id="CAG5127518.1"/>
    </source>
</evidence>
<evidence type="ECO:0000259" key="11">
    <source>
        <dbReference type="PROSITE" id="PS50104"/>
    </source>
</evidence>
<keyword evidence="14" id="KW-1185">Reference proteome</keyword>
<dbReference type="Proteomes" id="UP000678393">
    <property type="component" value="Unassembled WGS sequence"/>
</dbReference>
<feature type="domain" description="Death" evidence="10">
    <location>
        <begin position="795"/>
        <end position="861"/>
    </location>
</feature>
<dbReference type="AlphaFoldDB" id="A0A8S3ZH97"/>
<dbReference type="GO" id="GO:0016301">
    <property type="term" value="F:kinase activity"/>
    <property type="evidence" value="ECO:0007669"/>
    <property type="project" value="UniProtKB-KW"/>
</dbReference>
<feature type="domain" description="TIR" evidence="11">
    <location>
        <begin position="866"/>
        <end position="983"/>
    </location>
</feature>
<dbReference type="InterPro" id="IPR032171">
    <property type="entry name" value="COR-A"/>
</dbReference>
<keyword evidence="3" id="KW-0677">Repeat</keyword>
<evidence type="ECO:0000313" key="14">
    <source>
        <dbReference type="Proteomes" id="UP000678393"/>
    </source>
</evidence>
<sequence>EVPREILARGPEAVEVYEQTCITGTQPVYRTRLMLVGQEHVGKTSLKKALTGQCHNVSEESTDGIDLSASCSFSLNNQSSWKLAVKGDETSRRERLHEPMEMEDFDGLTDASIEEEHRRALAANIANELLVIKRRDRDATTIIRDTHINRNVEVCALYYSEDISTSTRESTNKDILVISETRQELSIHENISDEIVTLVQELVDKKEKEEGMISSTQESYPNETVVLDIWDFAGHSVYYTTHQVFLTSRAVYCIVFNLCDDLTLKETDNKNHSKASKMSTLQYMDFWMRSIHAHAAENASNSVDNMTLSPPIFIVGTHRDSLHTDAAVRSQLVSEKFAVIREFLLGKPYVQNIVLPFYAVENHMQEGEDVQIAILRSDIELIASRQPHMGEQMPIRWLRFEQDILAQANAGVNFAFYSQVYEIAVNHNITTPEEVQALLHFYHDLGMIIYYGNHVTSDFLLSNLVVLNPQWLVNMFKQVTAHVPPKERWNLLADKWNQLVEHGILDDSLLPLLWPNSEKQHAFLLGLMCKFDLICPRLPSSSQMQRNPSKSWYVPMRFGSYKDKKKVYAQTVHDARFYIDFSGFLPEGLFHRVQARTVTWSQEHGGRDLFLARGIARVFVDPDHDLLIEMCEPHHHRIKVLIMHVKDKEATSSRRNSSPLPEIVARVRHFLESCLVDLRSMWMKRLAYQMCFACPCTRVCPLHEVEACPSEECLHFLDLDECLTSQIVCCEHRRIKTEQFKKWFPPVASKDFKEPIIVPASIEQGIGNIEHNIPTLPGWLKGAAKLLSGASDNQDWLSLARLMGYKQSRIDLLSEDLNPCLALLTDWIVSSGNTTMSVDVLLHYLQQLGCHDVIDVINRAKEYELEKPSVFISYQWDVQDEVSAIRDRLERAGFSCWMDIGQMGGGDQLSSKIDQGLRGSKVVIACITPKYTASHLCNRELWLADTLQKPIIPVLMENTGWPPPGGMSVILSQLVFINMKGVGGHGGSGIHADLHDKYTEIIQRVSLYATPDLTPCVDTTTITPVESKQTGLYPLVDRLSGYRTSVSSLREVDFQRRPTQHDSSLDVVFSRLGDASRNAAESLGQNTANSGRTWPPQQRSSRNSVPMAHVRQCSVCSIL</sequence>
<dbReference type="Pfam" id="PF13676">
    <property type="entry name" value="TIR_2"/>
    <property type="match status" value="1"/>
</dbReference>
<dbReference type="InterPro" id="IPR011029">
    <property type="entry name" value="DEATH-like_dom_sf"/>
</dbReference>
<keyword evidence="2" id="KW-0808">Transferase</keyword>
<evidence type="ECO:0000259" key="12">
    <source>
        <dbReference type="PROSITE" id="PS51424"/>
    </source>
</evidence>
<dbReference type="PANTHER" id="PTHR47508:SF4">
    <property type="match status" value="1"/>
</dbReference>
<name>A0A8S3ZH97_9EUPU</name>
<dbReference type="SUPFAM" id="SSF52200">
    <property type="entry name" value="Toll/Interleukin receptor TIR domain"/>
    <property type="match status" value="1"/>
</dbReference>
<dbReference type="Gene3D" id="3.40.50.10140">
    <property type="entry name" value="Toll/interleukin-1 receptor homology (TIR) domain"/>
    <property type="match status" value="1"/>
</dbReference>
<keyword evidence="6" id="KW-0067">ATP-binding</keyword>
<feature type="region of interest" description="Disordered" evidence="9">
    <location>
        <begin position="1082"/>
        <end position="1106"/>
    </location>
</feature>
<evidence type="ECO:0000256" key="8">
    <source>
        <dbReference type="ARBA" id="ARBA00048679"/>
    </source>
</evidence>
<evidence type="ECO:0000256" key="7">
    <source>
        <dbReference type="ARBA" id="ARBA00047899"/>
    </source>
</evidence>
<proteinExistence type="predicted"/>
<dbReference type="Gene3D" id="3.40.50.300">
    <property type="entry name" value="P-loop containing nucleotide triphosphate hydrolases"/>
    <property type="match status" value="1"/>
</dbReference>
<dbReference type="Pfam" id="PF16095">
    <property type="entry name" value="COR-A"/>
    <property type="match status" value="1"/>
</dbReference>
<dbReference type="PROSITE" id="PS50017">
    <property type="entry name" value="DEATH_DOMAIN"/>
    <property type="match status" value="1"/>
</dbReference>
<dbReference type="PANTHER" id="PTHR47508">
    <property type="entry name" value="SAM DOMAIN-CONTAINING PROTEIN-RELATED"/>
    <property type="match status" value="1"/>
</dbReference>
<evidence type="ECO:0000256" key="1">
    <source>
        <dbReference type="ARBA" id="ARBA00012513"/>
    </source>
</evidence>
<keyword evidence="5" id="KW-0418">Kinase</keyword>
<dbReference type="Pfam" id="PF00531">
    <property type="entry name" value="Death"/>
    <property type="match status" value="1"/>
</dbReference>
<evidence type="ECO:0000256" key="6">
    <source>
        <dbReference type="ARBA" id="ARBA00022840"/>
    </source>
</evidence>
<reference evidence="13" key="1">
    <citation type="submission" date="2021-04" db="EMBL/GenBank/DDBJ databases">
        <authorList>
            <consortium name="Molecular Ecology Group"/>
        </authorList>
    </citation>
    <scope>NUCLEOTIDE SEQUENCE</scope>
</reference>
<dbReference type="Gene3D" id="1.10.10.10">
    <property type="entry name" value="Winged helix-like DNA-binding domain superfamily/Winged helix DNA-binding domain"/>
    <property type="match status" value="1"/>
</dbReference>
<evidence type="ECO:0000259" key="10">
    <source>
        <dbReference type="PROSITE" id="PS50017"/>
    </source>
</evidence>
<accession>A0A8S3ZH97</accession>